<evidence type="ECO:0000256" key="1">
    <source>
        <dbReference type="SAM" id="Phobius"/>
    </source>
</evidence>
<evidence type="ECO:0000313" key="3">
    <source>
        <dbReference type="Proteomes" id="UP000294257"/>
    </source>
</evidence>
<dbReference type="RefSeq" id="WP_130341883.1">
    <property type="nucleotide sequence ID" value="NZ_SGWQ01000001.1"/>
</dbReference>
<gene>
    <name evidence="2" type="ORF">EV193_10133</name>
</gene>
<keyword evidence="1" id="KW-1133">Transmembrane helix</keyword>
<accession>A0A4Q7L3K0</accession>
<name>A0A4Q7L3K0_9PSEU</name>
<evidence type="ECO:0000313" key="2">
    <source>
        <dbReference type="EMBL" id="RZS44159.1"/>
    </source>
</evidence>
<dbReference type="EMBL" id="SGWQ01000001">
    <property type="protein sequence ID" value="RZS44159.1"/>
    <property type="molecule type" value="Genomic_DNA"/>
</dbReference>
<keyword evidence="1" id="KW-0812">Transmembrane</keyword>
<protein>
    <submittedName>
        <fullName evidence="2">Uncharacterized protein</fullName>
    </submittedName>
</protein>
<organism evidence="2 3">
    <name type="scientific">Herbihabitans rhizosphaerae</name>
    <dbReference type="NCBI Taxonomy" id="1872711"/>
    <lineage>
        <taxon>Bacteria</taxon>
        <taxon>Bacillati</taxon>
        <taxon>Actinomycetota</taxon>
        <taxon>Actinomycetes</taxon>
        <taxon>Pseudonocardiales</taxon>
        <taxon>Pseudonocardiaceae</taxon>
        <taxon>Herbihabitans</taxon>
    </lineage>
</organism>
<dbReference type="Proteomes" id="UP000294257">
    <property type="component" value="Unassembled WGS sequence"/>
</dbReference>
<keyword evidence="1" id="KW-0472">Membrane</keyword>
<dbReference type="AlphaFoldDB" id="A0A4Q7L3K0"/>
<keyword evidence="3" id="KW-1185">Reference proteome</keyword>
<reference evidence="2 3" key="1">
    <citation type="submission" date="2019-02" db="EMBL/GenBank/DDBJ databases">
        <title>Genomic Encyclopedia of Type Strains, Phase IV (KMG-IV): sequencing the most valuable type-strain genomes for metagenomic binning, comparative biology and taxonomic classification.</title>
        <authorList>
            <person name="Goeker M."/>
        </authorList>
    </citation>
    <scope>NUCLEOTIDE SEQUENCE [LARGE SCALE GENOMIC DNA]</scope>
    <source>
        <strain evidence="2 3">DSM 101727</strain>
    </source>
</reference>
<sequence length="94" mass="9654">MTSLILQTLAQQPPPQPGTEVSTGGLQSWILDNLIPLLLLVVALLLLWLGGGKGDNAGVMRRLGGVIVALAIIGLAVTTNAGKNIGAWIAGLFT</sequence>
<feature type="transmembrane region" description="Helical" evidence="1">
    <location>
        <begin position="63"/>
        <end position="82"/>
    </location>
</feature>
<proteinExistence type="predicted"/>
<comment type="caution">
    <text evidence="2">The sequence shown here is derived from an EMBL/GenBank/DDBJ whole genome shotgun (WGS) entry which is preliminary data.</text>
</comment>
<dbReference type="OrthoDB" id="3694273at2"/>
<feature type="transmembrane region" description="Helical" evidence="1">
    <location>
        <begin position="34"/>
        <end position="51"/>
    </location>
</feature>